<gene>
    <name evidence="1" type="ORF">ALP36_03234</name>
</gene>
<accession>A0A3M5RPL5</accession>
<dbReference type="Proteomes" id="UP000274212">
    <property type="component" value="Unassembled WGS sequence"/>
</dbReference>
<sequence length="298" mass="34565">MGAFNGTSWEALMQLVLKTKYGAEGYQHVPATPGDFGIEGFTRSTGLAFQCYCPDFHYERKELYEKQRDKMSQDLKKLKDNEKSLSTILGGTRIKSWYLITPDVIHNKILSHAVEKQTEVRKWKLPHLHEDFTVYVHDAGYYMQEINQQKKFESLPISLGQDLHEIPRVNEGNTEYDDNLERKTNLRMADRGALAAEGLLKVTKKSFLDHDSYFQNLYDSHPQTYFQLAKALHGFENNIEEWKFEITGDPDQLVEKVKSKLQERLVGDELLSIDATTADEIIRRTMARWLAVCQVDFY</sequence>
<protein>
    <submittedName>
        <fullName evidence="1">Uncharacterized protein</fullName>
    </submittedName>
</protein>
<dbReference type="AlphaFoldDB" id="A0A3M5RPL5"/>
<evidence type="ECO:0000313" key="1">
    <source>
        <dbReference type="EMBL" id="RMU10444.1"/>
    </source>
</evidence>
<comment type="caution">
    <text evidence="1">The sequence shown here is derived from an EMBL/GenBank/DDBJ whole genome shotgun (WGS) entry which is preliminary data.</text>
</comment>
<evidence type="ECO:0000313" key="2">
    <source>
        <dbReference type="Proteomes" id="UP000274212"/>
    </source>
</evidence>
<proteinExistence type="predicted"/>
<organism evidence="1 2">
    <name type="scientific">Pseudomonas syringae pv. coriandricola</name>
    <dbReference type="NCBI Taxonomy" id="264453"/>
    <lineage>
        <taxon>Bacteria</taxon>
        <taxon>Pseudomonadati</taxon>
        <taxon>Pseudomonadota</taxon>
        <taxon>Gammaproteobacteria</taxon>
        <taxon>Pseudomonadales</taxon>
        <taxon>Pseudomonadaceae</taxon>
        <taxon>Pseudomonas</taxon>
    </lineage>
</organism>
<name>A0A3M5RPL5_9PSED</name>
<reference evidence="1 2" key="1">
    <citation type="submission" date="2018-08" db="EMBL/GenBank/DDBJ databases">
        <title>Recombination of ecologically and evolutionarily significant loci maintains genetic cohesion in the Pseudomonas syringae species complex.</title>
        <authorList>
            <person name="Dillon M."/>
            <person name="Thakur S."/>
            <person name="Almeida R.N.D."/>
            <person name="Weir B.S."/>
            <person name="Guttman D.S."/>
        </authorList>
    </citation>
    <scope>NUCLEOTIDE SEQUENCE [LARGE SCALE GENOMIC DNA]</scope>
    <source>
        <strain evidence="1 2">ICMP 9829</strain>
    </source>
</reference>
<dbReference type="EMBL" id="RBTT01000096">
    <property type="protein sequence ID" value="RMU10444.1"/>
    <property type="molecule type" value="Genomic_DNA"/>
</dbReference>